<evidence type="ECO:0000259" key="1">
    <source>
        <dbReference type="Pfam" id="PF03102"/>
    </source>
</evidence>
<accession>A0A383AXN5</accession>
<sequence>KKIKIGDFIFEKNSKPFIVGEVGVNHNGELKKAFQMIEEAKKIALNAIKFQTFKAKEFCGDPSQIYTYKSQGKEITEPMIEMFSRYEFANDEWGKIKEKCNSEGITFLSTPQNYSDLELLLKLGIDAIKVGSDDLTNLPLLKKYSSTNLPIILSSGMSTLDEISDALNTIGFFDGYPTVLLVTTSQYPTPDKDVNLLKFHTITKKFPSLLLGFSDHTIGNTAASIACGMGSIFFEKHFTLDCNSNGPDH</sequence>
<feature type="non-terminal residue" evidence="2">
    <location>
        <position position="249"/>
    </location>
</feature>
<feature type="domain" description="PseI/NeuA/B-like" evidence="1">
    <location>
        <begin position="36"/>
        <end position="249"/>
    </location>
</feature>
<dbReference type="PANTHER" id="PTHR42966">
    <property type="entry name" value="N-ACETYLNEURAMINATE SYNTHASE"/>
    <property type="match status" value="1"/>
</dbReference>
<dbReference type="PANTHER" id="PTHR42966:SF1">
    <property type="entry name" value="SIALIC ACID SYNTHASE"/>
    <property type="match status" value="1"/>
</dbReference>
<dbReference type="InterPro" id="IPR013785">
    <property type="entry name" value="Aldolase_TIM"/>
</dbReference>
<protein>
    <recommendedName>
        <fullName evidence="1">PseI/NeuA/B-like domain-containing protein</fullName>
    </recommendedName>
</protein>
<dbReference type="GO" id="GO:0016051">
    <property type="term" value="P:carbohydrate biosynthetic process"/>
    <property type="evidence" value="ECO:0007669"/>
    <property type="project" value="InterPro"/>
</dbReference>
<dbReference type="AlphaFoldDB" id="A0A383AXN5"/>
<gene>
    <name evidence="2" type="ORF">METZ01_LOCUS464819</name>
</gene>
<evidence type="ECO:0000313" key="2">
    <source>
        <dbReference type="EMBL" id="SVE11965.1"/>
    </source>
</evidence>
<dbReference type="InterPro" id="IPR051690">
    <property type="entry name" value="PseI-like"/>
</dbReference>
<organism evidence="2">
    <name type="scientific">marine metagenome</name>
    <dbReference type="NCBI Taxonomy" id="408172"/>
    <lineage>
        <taxon>unclassified sequences</taxon>
        <taxon>metagenomes</taxon>
        <taxon>ecological metagenomes</taxon>
    </lineage>
</organism>
<reference evidence="2" key="1">
    <citation type="submission" date="2018-05" db="EMBL/GenBank/DDBJ databases">
        <authorList>
            <person name="Lanie J.A."/>
            <person name="Ng W.-L."/>
            <person name="Kazmierczak K.M."/>
            <person name="Andrzejewski T.M."/>
            <person name="Davidsen T.M."/>
            <person name="Wayne K.J."/>
            <person name="Tettelin H."/>
            <person name="Glass J.I."/>
            <person name="Rusch D."/>
            <person name="Podicherti R."/>
            <person name="Tsui H.-C.T."/>
            <person name="Winkler M.E."/>
        </authorList>
    </citation>
    <scope>NUCLEOTIDE SEQUENCE</scope>
</reference>
<dbReference type="Pfam" id="PF03102">
    <property type="entry name" value="NeuB"/>
    <property type="match status" value="1"/>
</dbReference>
<name>A0A383AXN5_9ZZZZ</name>
<feature type="non-terminal residue" evidence="2">
    <location>
        <position position="1"/>
    </location>
</feature>
<dbReference type="InterPro" id="IPR013132">
    <property type="entry name" value="PseI/NeuA/B-like_N"/>
</dbReference>
<proteinExistence type="predicted"/>
<dbReference type="GO" id="GO:0047444">
    <property type="term" value="F:N-acylneuraminate-9-phosphate synthase activity"/>
    <property type="evidence" value="ECO:0007669"/>
    <property type="project" value="TreeGrafter"/>
</dbReference>
<dbReference type="EMBL" id="UINC01195408">
    <property type="protein sequence ID" value="SVE11965.1"/>
    <property type="molecule type" value="Genomic_DNA"/>
</dbReference>
<dbReference type="Gene3D" id="3.20.20.70">
    <property type="entry name" value="Aldolase class I"/>
    <property type="match status" value="1"/>
</dbReference>
<dbReference type="SUPFAM" id="SSF51569">
    <property type="entry name" value="Aldolase"/>
    <property type="match status" value="1"/>
</dbReference>